<comment type="caution">
    <text evidence="4">The sequence shown here is derived from an EMBL/GenBank/DDBJ whole genome shotgun (WGS) entry which is preliminary data.</text>
</comment>
<dbReference type="InterPro" id="IPR003598">
    <property type="entry name" value="Ig_sub2"/>
</dbReference>
<dbReference type="EMBL" id="CAJPIN010012506">
    <property type="protein sequence ID" value="CAG2060479.1"/>
    <property type="molecule type" value="Genomic_DNA"/>
</dbReference>
<dbReference type="PROSITE" id="PS50835">
    <property type="entry name" value="IG_LIKE"/>
    <property type="match status" value="2"/>
</dbReference>
<sequence length="346" mass="39561">MGSRCKCMFVCIVVTCLLWAEPVAGARGGRGGAKGRGPGRKGYGSRMPAFIRHHNPASANYYNHEDGAKIVKSSHFELDYMLGRKITFFCMATGLPRPHITWFKDGIELYAHKYFQVHEWPIGNDTMKSKMEIDPTTQKDAGYYECQADNQYSIDIRGFRTDYLSFDCYDCTVIESEMGAKRKGLVKTHNVRFFRPTLNIPILRCDNKKDDTKVEKRDMKRYLFGLFLLLLVILLTIGPQGALGRRGRARSRSKSKVQIGLPVTGQYRDPESDQYYNNNNDLKGPSLDNVSMIMFQGAKILIASHFDYEYTLGHKIAFMCVARGSPRPHITWFKDGIELYAHYNFH</sequence>
<dbReference type="PANTHER" id="PTHR47633:SF4">
    <property type="entry name" value="MYOPALLADIN ISOFORM X1"/>
    <property type="match status" value="1"/>
</dbReference>
<evidence type="ECO:0000259" key="3">
    <source>
        <dbReference type="PROSITE" id="PS50835"/>
    </source>
</evidence>
<dbReference type="InterPro" id="IPR013783">
    <property type="entry name" value="Ig-like_fold"/>
</dbReference>
<keyword evidence="5" id="KW-1185">Reference proteome</keyword>
<dbReference type="InterPro" id="IPR013098">
    <property type="entry name" value="Ig_I-set"/>
</dbReference>
<evidence type="ECO:0000256" key="1">
    <source>
        <dbReference type="SAM" id="Phobius"/>
    </source>
</evidence>
<feature type="chain" id="PRO_5046058940" description="Ig-like domain-containing protein" evidence="2">
    <location>
        <begin position="26"/>
        <end position="346"/>
    </location>
</feature>
<keyword evidence="2" id="KW-0732">Signal</keyword>
<evidence type="ECO:0000256" key="2">
    <source>
        <dbReference type="SAM" id="SignalP"/>
    </source>
</evidence>
<evidence type="ECO:0000313" key="4">
    <source>
        <dbReference type="EMBL" id="CAG2060479.1"/>
    </source>
</evidence>
<feature type="non-terminal residue" evidence="4">
    <location>
        <position position="346"/>
    </location>
</feature>
<dbReference type="SMART" id="SM00408">
    <property type="entry name" value="IGc2"/>
    <property type="match status" value="1"/>
</dbReference>
<keyword evidence="1" id="KW-1133">Transmembrane helix</keyword>
<dbReference type="Gene3D" id="2.60.40.10">
    <property type="entry name" value="Immunoglobulins"/>
    <property type="match status" value="2"/>
</dbReference>
<organism evidence="4 5">
    <name type="scientific">Timema podura</name>
    <name type="common">Walking stick</name>
    <dbReference type="NCBI Taxonomy" id="61482"/>
    <lineage>
        <taxon>Eukaryota</taxon>
        <taxon>Metazoa</taxon>
        <taxon>Ecdysozoa</taxon>
        <taxon>Arthropoda</taxon>
        <taxon>Hexapoda</taxon>
        <taxon>Insecta</taxon>
        <taxon>Pterygota</taxon>
        <taxon>Neoptera</taxon>
        <taxon>Polyneoptera</taxon>
        <taxon>Phasmatodea</taxon>
        <taxon>Timematodea</taxon>
        <taxon>Timematoidea</taxon>
        <taxon>Timematidae</taxon>
        <taxon>Timema</taxon>
    </lineage>
</organism>
<dbReference type="Proteomes" id="UP001153148">
    <property type="component" value="Unassembled WGS sequence"/>
</dbReference>
<proteinExistence type="predicted"/>
<keyword evidence="1" id="KW-0812">Transmembrane</keyword>
<reference evidence="4" key="1">
    <citation type="submission" date="2021-03" db="EMBL/GenBank/DDBJ databases">
        <authorList>
            <person name="Tran Van P."/>
        </authorList>
    </citation>
    <scope>NUCLEOTIDE SEQUENCE</scope>
</reference>
<accession>A0ABN7NXI1</accession>
<keyword evidence="1" id="KW-0472">Membrane</keyword>
<feature type="domain" description="Ig-like" evidence="3">
    <location>
        <begin position="83"/>
        <end position="157"/>
    </location>
</feature>
<protein>
    <recommendedName>
        <fullName evidence="3">Ig-like domain-containing protein</fullName>
    </recommendedName>
</protein>
<name>A0ABN7NXI1_TIMPD</name>
<dbReference type="Pfam" id="PF07679">
    <property type="entry name" value="I-set"/>
    <property type="match status" value="1"/>
</dbReference>
<dbReference type="PANTHER" id="PTHR47633">
    <property type="entry name" value="IMMUNOGLOBULIN"/>
    <property type="match status" value="1"/>
</dbReference>
<dbReference type="SUPFAM" id="SSF48726">
    <property type="entry name" value="Immunoglobulin"/>
    <property type="match status" value="2"/>
</dbReference>
<gene>
    <name evidence="4" type="ORF">TPAB3V08_LOCUS7435</name>
</gene>
<dbReference type="CDD" id="cd00096">
    <property type="entry name" value="Ig"/>
    <property type="match status" value="1"/>
</dbReference>
<feature type="signal peptide" evidence="2">
    <location>
        <begin position="1"/>
        <end position="25"/>
    </location>
</feature>
<feature type="transmembrane region" description="Helical" evidence="1">
    <location>
        <begin position="222"/>
        <end position="243"/>
    </location>
</feature>
<evidence type="ECO:0000313" key="5">
    <source>
        <dbReference type="Proteomes" id="UP001153148"/>
    </source>
</evidence>
<feature type="domain" description="Ig-like" evidence="3">
    <location>
        <begin position="285"/>
        <end position="346"/>
    </location>
</feature>
<dbReference type="InterPro" id="IPR036179">
    <property type="entry name" value="Ig-like_dom_sf"/>
</dbReference>
<dbReference type="InterPro" id="IPR007110">
    <property type="entry name" value="Ig-like_dom"/>
</dbReference>